<dbReference type="EMBL" id="JBDIVE010000002">
    <property type="protein sequence ID" value="MEN3067817.1"/>
    <property type="molecule type" value="Genomic_DNA"/>
</dbReference>
<evidence type="ECO:0000256" key="8">
    <source>
        <dbReference type="ARBA" id="ARBA00022475"/>
    </source>
</evidence>
<evidence type="ECO:0000256" key="13">
    <source>
        <dbReference type="ARBA" id="ARBA00022989"/>
    </source>
</evidence>
<sequence length="269" mass="29170">MLKTRVLTALAIGLLFAGALFGLPDQWWGCFVAFIVWLASGEWARLVKAKLIERHIFGVAAVVPVVAFGFTPAGFETQLLGGAAYVCALAMWCFSVPVFLRYQLRLDGFYARFMFGLVALVPTALALIELRRGAPLRLLAFMAPVWIADIAAYFVGRAWGRTKLAPNISPGKTREGALGALVAVLIYALLLHLCVPAVANWLNLFAVLVIAVIYTGLSIEGDLFESLLKRQAQLKDSGTLLPGHGGVLDRIDSLLSTLPLAALLWLIFS</sequence>
<keyword evidence="14" id="KW-0443">Lipid metabolism</keyword>
<evidence type="ECO:0000256" key="12">
    <source>
        <dbReference type="ARBA" id="ARBA00022695"/>
    </source>
</evidence>
<feature type="transmembrane region" description="Helical" evidence="19">
    <location>
        <begin position="176"/>
        <end position="198"/>
    </location>
</feature>
<evidence type="ECO:0000256" key="6">
    <source>
        <dbReference type="ARBA" id="ARBA00012487"/>
    </source>
</evidence>
<evidence type="ECO:0000256" key="4">
    <source>
        <dbReference type="ARBA" id="ARBA00005189"/>
    </source>
</evidence>
<dbReference type="EC" id="2.7.7.41" evidence="6 18"/>
<keyword evidence="21" id="KW-1185">Reference proteome</keyword>
<dbReference type="InterPro" id="IPR000374">
    <property type="entry name" value="PC_trans"/>
</dbReference>
<keyword evidence="11 18" id="KW-0812">Transmembrane</keyword>
<dbReference type="PANTHER" id="PTHR46382">
    <property type="entry name" value="PHOSPHATIDATE CYTIDYLYLTRANSFERASE"/>
    <property type="match status" value="1"/>
</dbReference>
<gene>
    <name evidence="20" type="ORF">ABDB84_04945</name>
</gene>
<evidence type="ECO:0000256" key="11">
    <source>
        <dbReference type="ARBA" id="ARBA00022692"/>
    </source>
</evidence>
<keyword evidence="16" id="KW-0594">Phospholipid biosynthesis</keyword>
<feature type="transmembrane region" description="Helical" evidence="19">
    <location>
        <begin position="81"/>
        <end position="102"/>
    </location>
</feature>
<dbReference type="Proteomes" id="UP001410394">
    <property type="component" value="Unassembled WGS sequence"/>
</dbReference>
<evidence type="ECO:0000256" key="3">
    <source>
        <dbReference type="ARBA" id="ARBA00005119"/>
    </source>
</evidence>
<comment type="similarity">
    <text evidence="5 18">Belongs to the CDS family.</text>
</comment>
<dbReference type="PANTHER" id="PTHR46382:SF1">
    <property type="entry name" value="PHOSPHATIDATE CYTIDYLYLTRANSFERASE"/>
    <property type="match status" value="1"/>
</dbReference>
<evidence type="ECO:0000313" key="20">
    <source>
        <dbReference type="EMBL" id="MEN3067817.1"/>
    </source>
</evidence>
<keyword evidence="13 19" id="KW-1133">Transmembrane helix</keyword>
<keyword evidence="15 19" id="KW-0472">Membrane</keyword>
<protein>
    <recommendedName>
        <fullName evidence="7 18">Phosphatidate cytidylyltransferase</fullName>
        <ecNumber evidence="6 18">2.7.7.41</ecNumber>
    </recommendedName>
</protein>
<evidence type="ECO:0000256" key="18">
    <source>
        <dbReference type="RuleBase" id="RU003938"/>
    </source>
</evidence>
<comment type="pathway">
    <text evidence="4">Lipid metabolism.</text>
</comment>
<dbReference type="RefSeq" id="WP_345918581.1">
    <property type="nucleotide sequence ID" value="NZ_JBDIVE010000002.1"/>
</dbReference>
<dbReference type="GO" id="GO:0004605">
    <property type="term" value="F:phosphatidate cytidylyltransferase activity"/>
    <property type="evidence" value="ECO:0007669"/>
    <property type="project" value="UniProtKB-EC"/>
</dbReference>
<evidence type="ECO:0000256" key="17">
    <source>
        <dbReference type="ARBA" id="ARBA00023264"/>
    </source>
</evidence>
<evidence type="ECO:0000256" key="2">
    <source>
        <dbReference type="ARBA" id="ARBA00004651"/>
    </source>
</evidence>
<comment type="pathway">
    <text evidence="3 18">Phospholipid metabolism; CDP-diacylglycerol biosynthesis; CDP-diacylglycerol from sn-glycerol 3-phosphate: step 3/3.</text>
</comment>
<evidence type="ECO:0000256" key="15">
    <source>
        <dbReference type="ARBA" id="ARBA00023136"/>
    </source>
</evidence>
<comment type="caution">
    <text evidence="20">The sequence shown here is derived from an EMBL/GenBank/DDBJ whole genome shotgun (WGS) entry which is preliminary data.</text>
</comment>
<evidence type="ECO:0000256" key="16">
    <source>
        <dbReference type="ARBA" id="ARBA00023209"/>
    </source>
</evidence>
<feature type="transmembrane region" description="Helical" evidence="19">
    <location>
        <begin position="56"/>
        <end position="75"/>
    </location>
</feature>
<feature type="transmembrane region" description="Helical" evidence="19">
    <location>
        <begin position="27"/>
        <end position="44"/>
    </location>
</feature>
<evidence type="ECO:0000256" key="5">
    <source>
        <dbReference type="ARBA" id="ARBA00010185"/>
    </source>
</evidence>
<feature type="transmembrane region" description="Helical" evidence="19">
    <location>
        <begin position="204"/>
        <end position="224"/>
    </location>
</feature>
<evidence type="ECO:0000256" key="9">
    <source>
        <dbReference type="ARBA" id="ARBA00022516"/>
    </source>
</evidence>
<evidence type="ECO:0000313" key="21">
    <source>
        <dbReference type="Proteomes" id="UP001410394"/>
    </source>
</evidence>
<keyword evidence="12 18" id="KW-0548">Nucleotidyltransferase</keyword>
<feature type="transmembrane region" description="Helical" evidence="19">
    <location>
        <begin position="134"/>
        <end position="155"/>
    </location>
</feature>
<proteinExistence type="inferred from homology"/>
<evidence type="ECO:0000256" key="10">
    <source>
        <dbReference type="ARBA" id="ARBA00022679"/>
    </source>
</evidence>
<dbReference type="Pfam" id="PF01148">
    <property type="entry name" value="CTP_transf_1"/>
    <property type="match status" value="1"/>
</dbReference>
<keyword evidence="9" id="KW-0444">Lipid biosynthesis</keyword>
<organism evidence="20 21">
    <name type="scientific">Uliginosibacterium sediminicola</name>
    <dbReference type="NCBI Taxonomy" id="2024550"/>
    <lineage>
        <taxon>Bacteria</taxon>
        <taxon>Pseudomonadati</taxon>
        <taxon>Pseudomonadota</taxon>
        <taxon>Betaproteobacteria</taxon>
        <taxon>Rhodocyclales</taxon>
        <taxon>Zoogloeaceae</taxon>
        <taxon>Uliginosibacterium</taxon>
    </lineage>
</organism>
<comment type="catalytic activity">
    <reaction evidence="1 18">
        <text>a 1,2-diacyl-sn-glycero-3-phosphate + CTP + H(+) = a CDP-1,2-diacyl-sn-glycerol + diphosphate</text>
        <dbReference type="Rhea" id="RHEA:16229"/>
        <dbReference type="ChEBI" id="CHEBI:15378"/>
        <dbReference type="ChEBI" id="CHEBI:33019"/>
        <dbReference type="ChEBI" id="CHEBI:37563"/>
        <dbReference type="ChEBI" id="CHEBI:58332"/>
        <dbReference type="ChEBI" id="CHEBI:58608"/>
        <dbReference type="EC" id="2.7.7.41"/>
    </reaction>
</comment>
<keyword evidence="10 18" id="KW-0808">Transferase</keyword>
<evidence type="ECO:0000256" key="1">
    <source>
        <dbReference type="ARBA" id="ARBA00001698"/>
    </source>
</evidence>
<keyword evidence="17" id="KW-1208">Phospholipid metabolism</keyword>
<feature type="transmembrane region" description="Helical" evidence="19">
    <location>
        <begin position="109"/>
        <end position="128"/>
    </location>
</feature>
<keyword evidence="8" id="KW-1003">Cell membrane</keyword>
<comment type="subcellular location">
    <subcellularLocation>
        <location evidence="2">Cell membrane</location>
        <topology evidence="2">Multi-pass membrane protein</topology>
    </subcellularLocation>
</comment>
<evidence type="ECO:0000256" key="14">
    <source>
        <dbReference type="ARBA" id="ARBA00023098"/>
    </source>
</evidence>
<name>A0ABU9YVU4_9RHOO</name>
<dbReference type="PROSITE" id="PS01315">
    <property type="entry name" value="CDS"/>
    <property type="match status" value="1"/>
</dbReference>
<reference evidence="20 21" key="1">
    <citation type="journal article" date="2018" name="Int. J. Syst. Evol. Microbiol.">
        <title>Uliginosibacterium sediminicola sp. nov., isolated from freshwater sediment.</title>
        <authorList>
            <person name="Hwang W.M."/>
            <person name="Kim S.M."/>
            <person name="Kang K."/>
            <person name="Ahn T.Y."/>
        </authorList>
    </citation>
    <scope>NUCLEOTIDE SEQUENCE [LARGE SCALE GENOMIC DNA]</scope>
    <source>
        <strain evidence="20 21">M1-21</strain>
    </source>
</reference>
<evidence type="ECO:0000256" key="7">
    <source>
        <dbReference type="ARBA" id="ARBA00019373"/>
    </source>
</evidence>
<evidence type="ECO:0000256" key="19">
    <source>
        <dbReference type="SAM" id="Phobius"/>
    </source>
</evidence>
<accession>A0ABU9YVU4</accession>